<evidence type="ECO:0000313" key="3">
    <source>
        <dbReference type="Proteomes" id="UP000177230"/>
    </source>
</evidence>
<proteinExistence type="predicted"/>
<dbReference type="Proteomes" id="UP000177230">
    <property type="component" value="Unassembled WGS sequence"/>
</dbReference>
<accession>A0A1F5RFL3</accession>
<evidence type="ECO:0000313" key="2">
    <source>
        <dbReference type="EMBL" id="OGF12893.1"/>
    </source>
</evidence>
<gene>
    <name evidence="2" type="ORF">A2024_11740</name>
</gene>
<dbReference type="EMBL" id="MFFM01000028">
    <property type="protein sequence ID" value="OGF12893.1"/>
    <property type="molecule type" value="Genomic_DNA"/>
</dbReference>
<feature type="domain" description="STAS" evidence="1">
    <location>
        <begin position="15"/>
        <end position="111"/>
    </location>
</feature>
<dbReference type="AlphaFoldDB" id="A0A1F5RFL3"/>
<dbReference type="PROSITE" id="PS50801">
    <property type="entry name" value="STAS"/>
    <property type="match status" value="1"/>
</dbReference>
<evidence type="ECO:0000259" key="1">
    <source>
        <dbReference type="PROSITE" id="PS50801"/>
    </source>
</evidence>
<dbReference type="SUPFAM" id="SSF52091">
    <property type="entry name" value="SpoIIaa-like"/>
    <property type="match status" value="1"/>
</dbReference>
<sequence>MRIQVLPAGQNATKLEVNGMINLQGFFQIEEAILKVIKRNCFRVEMDMSQVKHMDYRGVEILLKRAERLRSYGGDLILSGLSPYLVNILRMAGAAESFEILDNDAAAQGDLFKRQENPDLENPPLSAVA</sequence>
<protein>
    <recommendedName>
        <fullName evidence="1">STAS domain-containing protein</fullName>
    </recommendedName>
</protein>
<dbReference type="CDD" id="cd07043">
    <property type="entry name" value="STAS_anti-anti-sigma_factors"/>
    <property type="match status" value="1"/>
</dbReference>
<organism evidence="2 3">
    <name type="scientific">Candidatus Edwardsbacteria bacterium GWF2_54_11</name>
    <dbReference type="NCBI Taxonomy" id="1817851"/>
    <lineage>
        <taxon>Bacteria</taxon>
        <taxon>Candidatus Edwardsiibacteriota</taxon>
    </lineage>
</organism>
<name>A0A1F5RFL3_9BACT</name>
<dbReference type="InterPro" id="IPR036513">
    <property type="entry name" value="STAS_dom_sf"/>
</dbReference>
<comment type="caution">
    <text evidence="2">The sequence shown here is derived from an EMBL/GenBank/DDBJ whole genome shotgun (WGS) entry which is preliminary data.</text>
</comment>
<reference evidence="2 3" key="1">
    <citation type="journal article" date="2016" name="Nat. Commun.">
        <title>Thousands of microbial genomes shed light on interconnected biogeochemical processes in an aquifer system.</title>
        <authorList>
            <person name="Anantharaman K."/>
            <person name="Brown C.T."/>
            <person name="Hug L.A."/>
            <person name="Sharon I."/>
            <person name="Castelle C.J."/>
            <person name="Probst A.J."/>
            <person name="Thomas B.C."/>
            <person name="Singh A."/>
            <person name="Wilkins M.J."/>
            <person name="Karaoz U."/>
            <person name="Brodie E.L."/>
            <person name="Williams K.H."/>
            <person name="Hubbard S.S."/>
            <person name="Banfield J.F."/>
        </authorList>
    </citation>
    <scope>NUCLEOTIDE SEQUENCE [LARGE SCALE GENOMIC DNA]</scope>
</reference>
<dbReference type="Gene3D" id="3.30.750.24">
    <property type="entry name" value="STAS domain"/>
    <property type="match status" value="1"/>
</dbReference>
<dbReference type="Pfam" id="PF01740">
    <property type="entry name" value="STAS"/>
    <property type="match status" value="1"/>
</dbReference>
<dbReference type="InterPro" id="IPR002645">
    <property type="entry name" value="STAS_dom"/>
</dbReference>